<proteinExistence type="inferred from homology"/>
<evidence type="ECO:0000259" key="7">
    <source>
        <dbReference type="Pfam" id="PF00291"/>
    </source>
</evidence>
<dbReference type="PANTHER" id="PTHR10314">
    <property type="entry name" value="CYSTATHIONINE BETA-SYNTHASE"/>
    <property type="match status" value="1"/>
</dbReference>
<evidence type="ECO:0000256" key="3">
    <source>
        <dbReference type="ARBA" id="ARBA00022605"/>
    </source>
</evidence>
<dbReference type="InterPro" id="IPR050214">
    <property type="entry name" value="Cys_Synth/Cystath_Beta-Synth"/>
</dbReference>
<dbReference type="InterPro" id="IPR001926">
    <property type="entry name" value="TrpB-like_PALP"/>
</dbReference>
<evidence type="ECO:0000256" key="6">
    <source>
        <dbReference type="ARBA" id="ARBA00023192"/>
    </source>
</evidence>
<dbReference type="GO" id="GO:0019344">
    <property type="term" value="P:cysteine biosynthetic process"/>
    <property type="evidence" value="ECO:0007669"/>
    <property type="project" value="UniProtKB-KW"/>
</dbReference>
<reference evidence="8" key="1">
    <citation type="submission" date="2021-05" db="EMBL/GenBank/DDBJ databases">
        <title>A free-living protist that lacks canonical eukaryotic 1 DNA replication and segregation systems.</title>
        <authorList>
            <person name="Salas-Leiva D.E."/>
            <person name="Tromer E.C."/>
            <person name="Curtis B.A."/>
            <person name="Jerlstrom-Hultqvist J."/>
            <person name="Kolisko M."/>
            <person name="Yi Z."/>
            <person name="Salas-Leiva J.S."/>
            <person name="Gallot-Lavallee L."/>
            <person name="Kops G.J.P.L."/>
            <person name="Archibald J.M."/>
            <person name="Simpson A.G.B."/>
            <person name="Roger A.J."/>
        </authorList>
    </citation>
    <scope>NUCLEOTIDE SEQUENCE</scope>
    <source>
        <strain evidence="8">BICM</strain>
    </source>
</reference>
<dbReference type="SUPFAM" id="SSF53686">
    <property type="entry name" value="Tryptophan synthase beta subunit-like PLP-dependent enzymes"/>
    <property type="match status" value="1"/>
</dbReference>
<dbReference type="EMBL" id="JAHDYR010000009">
    <property type="protein sequence ID" value="KAG9395605.1"/>
    <property type="molecule type" value="Genomic_DNA"/>
</dbReference>
<protein>
    <submittedName>
        <fullName evidence="8">Cysteine synthase B</fullName>
    </submittedName>
</protein>
<accession>A0A8J6EAX1</accession>
<dbReference type="FunFam" id="3.40.50.1100:FF:000006">
    <property type="entry name" value="Cysteine synthase"/>
    <property type="match status" value="1"/>
</dbReference>
<evidence type="ECO:0000256" key="2">
    <source>
        <dbReference type="ARBA" id="ARBA00007103"/>
    </source>
</evidence>
<evidence type="ECO:0000256" key="5">
    <source>
        <dbReference type="ARBA" id="ARBA00022898"/>
    </source>
</evidence>
<feature type="domain" description="Tryptophan synthase beta chain-like PALP" evidence="7">
    <location>
        <begin position="8"/>
        <end position="282"/>
    </location>
</feature>
<evidence type="ECO:0000256" key="4">
    <source>
        <dbReference type="ARBA" id="ARBA00022679"/>
    </source>
</evidence>
<dbReference type="Pfam" id="PF00291">
    <property type="entry name" value="PALP"/>
    <property type="match status" value="1"/>
</dbReference>
<sequence length="305" mass="33100">MEYPTIIDTIGNTPLIRLQRKSYPNNNIVLLKLEAHNAGGSVKDRPVLNMLETALKEGTLKKTDKIVEPTSGNTGIALAMICAIKGLDLTLVMPKAMSIERRKLMGSYGATLLLSNSIESAITKAKDMVTNEGYKSLNQFANPANPEMHYKTTAQEIERQTKGAVTHVVSTMGTTGTACGIGRYMKDHDRDVQVIGVQPDESSSIQGSRNWPTEFIPAIFDRSLIEDVVDVSGAESLEAMRDLATSEGVLVGQSAGGAFLVAERIAHDPEVKNATIVAIMPDSGERYLSMPGWWEPNAKGCTEFE</sequence>
<dbReference type="CDD" id="cd01561">
    <property type="entry name" value="CBS_like"/>
    <property type="match status" value="1"/>
</dbReference>
<keyword evidence="5" id="KW-0663">Pyridoxal phosphate</keyword>
<name>A0A8J6EAX1_9EUKA</name>
<keyword evidence="3" id="KW-0028">Amino-acid biosynthesis</keyword>
<gene>
    <name evidence="8" type="ORF">J8273_2800</name>
</gene>
<evidence type="ECO:0000256" key="1">
    <source>
        <dbReference type="ARBA" id="ARBA00001933"/>
    </source>
</evidence>
<dbReference type="Gene3D" id="3.40.50.1100">
    <property type="match status" value="2"/>
</dbReference>
<keyword evidence="9" id="KW-1185">Reference proteome</keyword>
<organism evidence="8 9">
    <name type="scientific">Carpediemonas membranifera</name>
    <dbReference type="NCBI Taxonomy" id="201153"/>
    <lineage>
        <taxon>Eukaryota</taxon>
        <taxon>Metamonada</taxon>
        <taxon>Carpediemonas-like organisms</taxon>
        <taxon>Carpediemonas</taxon>
    </lineage>
</organism>
<keyword evidence="6" id="KW-0198">Cysteine biosynthesis</keyword>
<comment type="cofactor">
    <cofactor evidence="1">
        <name>pyridoxal 5'-phosphate</name>
        <dbReference type="ChEBI" id="CHEBI:597326"/>
    </cofactor>
</comment>
<dbReference type="AlphaFoldDB" id="A0A8J6EAX1"/>
<comment type="caution">
    <text evidence="8">The sequence shown here is derived from an EMBL/GenBank/DDBJ whole genome shotgun (WGS) entry which is preliminary data.</text>
</comment>
<evidence type="ECO:0000313" key="9">
    <source>
        <dbReference type="Proteomes" id="UP000717585"/>
    </source>
</evidence>
<dbReference type="Proteomes" id="UP000717585">
    <property type="component" value="Unassembled WGS sequence"/>
</dbReference>
<evidence type="ECO:0000313" key="8">
    <source>
        <dbReference type="EMBL" id="KAG9395605.1"/>
    </source>
</evidence>
<dbReference type="GO" id="GO:0016740">
    <property type="term" value="F:transferase activity"/>
    <property type="evidence" value="ECO:0007669"/>
    <property type="project" value="UniProtKB-KW"/>
</dbReference>
<dbReference type="InterPro" id="IPR036052">
    <property type="entry name" value="TrpB-like_PALP_sf"/>
</dbReference>
<dbReference type="OrthoDB" id="10259545at2759"/>
<keyword evidence="4" id="KW-0808">Transferase</keyword>
<comment type="similarity">
    <text evidence="2">Belongs to the cysteine synthase/cystathionine beta-synthase family.</text>
</comment>